<comment type="caution">
    <text evidence="1">The sequence shown here is derived from an EMBL/GenBank/DDBJ whole genome shotgun (WGS) entry which is preliminary data.</text>
</comment>
<sequence>MWGQNDFRLDYLLISSTTQHGLAPMVLPACWARPLTRSRLTEPFQRQRAGPAAYAIPGSRNHLKNWVRLGGGVFG</sequence>
<keyword evidence="2" id="KW-1185">Reference proteome</keyword>
<dbReference type="Proteomes" id="UP000322699">
    <property type="component" value="Unassembled WGS sequence"/>
</dbReference>
<gene>
    <name evidence="1" type="ORF">LF1_50110</name>
</gene>
<reference evidence="1 2" key="1">
    <citation type="submission" date="2019-08" db="EMBL/GenBank/DDBJ databases">
        <title>Deep-cultivation of Planctomycetes and their phenomic and genomic characterization uncovers novel biology.</title>
        <authorList>
            <person name="Wiegand S."/>
            <person name="Jogler M."/>
            <person name="Boedeker C."/>
            <person name="Pinto D."/>
            <person name="Vollmers J."/>
            <person name="Rivas-Marin E."/>
            <person name="Kohn T."/>
            <person name="Peeters S.H."/>
            <person name="Heuer A."/>
            <person name="Rast P."/>
            <person name="Oberbeckmann S."/>
            <person name="Bunk B."/>
            <person name="Jeske O."/>
            <person name="Meyerdierks A."/>
            <person name="Storesund J.E."/>
            <person name="Kallscheuer N."/>
            <person name="Luecker S."/>
            <person name="Lage O.M."/>
            <person name="Pohl T."/>
            <person name="Merkel B.J."/>
            <person name="Hornburger P."/>
            <person name="Mueller R.-W."/>
            <person name="Bruemmer F."/>
            <person name="Labrenz M."/>
            <person name="Spormann A.M."/>
            <person name="Op Den Camp H."/>
            <person name="Overmann J."/>
            <person name="Amann R."/>
            <person name="Jetten M.S.M."/>
            <person name="Mascher T."/>
            <person name="Medema M.H."/>
            <person name="Devos D.P."/>
            <person name="Kaster A.-K."/>
            <person name="Ovreas L."/>
            <person name="Rohde M."/>
            <person name="Galperin M.Y."/>
            <person name="Jogler C."/>
        </authorList>
    </citation>
    <scope>NUCLEOTIDE SEQUENCE [LARGE SCALE GENOMIC DNA]</scope>
    <source>
        <strain evidence="1 2">LF1</strain>
    </source>
</reference>
<dbReference type="EMBL" id="VRLW01000001">
    <property type="protein sequence ID" value="KAA1262447.1"/>
    <property type="molecule type" value="Genomic_DNA"/>
</dbReference>
<accession>A0A5B1CMN5</accession>
<protein>
    <submittedName>
        <fullName evidence="1">Uncharacterized protein</fullName>
    </submittedName>
</protein>
<evidence type="ECO:0000313" key="2">
    <source>
        <dbReference type="Proteomes" id="UP000322699"/>
    </source>
</evidence>
<dbReference type="AlphaFoldDB" id="A0A5B1CMN5"/>
<evidence type="ECO:0000313" key="1">
    <source>
        <dbReference type="EMBL" id="KAA1262447.1"/>
    </source>
</evidence>
<proteinExistence type="predicted"/>
<name>A0A5B1CMN5_9BACT</name>
<organism evidence="1 2">
    <name type="scientific">Rubripirellula obstinata</name>
    <dbReference type="NCBI Taxonomy" id="406547"/>
    <lineage>
        <taxon>Bacteria</taxon>
        <taxon>Pseudomonadati</taxon>
        <taxon>Planctomycetota</taxon>
        <taxon>Planctomycetia</taxon>
        <taxon>Pirellulales</taxon>
        <taxon>Pirellulaceae</taxon>
        <taxon>Rubripirellula</taxon>
    </lineage>
</organism>